<accession>A0A4E0QKH7</accession>
<organism evidence="1 2">
    <name type="scientific">Candidatus Thiomargarita nelsonii</name>
    <dbReference type="NCBI Taxonomy" id="1003181"/>
    <lineage>
        <taxon>Bacteria</taxon>
        <taxon>Pseudomonadati</taxon>
        <taxon>Pseudomonadota</taxon>
        <taxon>Gammaproteobacteria</taxon>
        <taxon>Thiotrichales</taxon>
        <taxon>Thiotrichaceae</taxon>
        <taxon>Thiomargarita</taxon>
    </lineage>
</organism>
<evidence type="ECO:0000313" key="1">
    <source>
        <dbReference type="EMBL" id="TGN99938.1"/>
    </source>
</evidence>
<dbReference type="Proteomes" id="UP000030428">
    <property type="component" value="Unassembled WGS sequence"/>
</dbReference>
<sequence length="79" mass="8799">MISSSKKSITRGENLFMSQTALKYDIEVTQSGRVELPVPFQIGAHLTVFVISEQPSDNFDSLLAASQSSLDFWDNPFDD</sequence>
<evidence type="ECO:0000313" key="2">
    <source>
        <dbReference type="Proteomes" id="UP000030428"/>
    </source>
</evidence>
<name>A0A4E0QKH7_9GAMM</name>
<keyword evidence="2" id="KW-1185">Reference proteome</keyword>
<reference evidence="1 2" key="1">
    <citation type="journal article" date="2016" name="Front. Microbiol.">
        <title>Single-Cell (Meta-)Genomics of a Dimorphic Candidatus Thiomargarita nelsonii Reveals Genomic Plasticity.</title>
        <authorList>
            <person name="Flood B.E."/>
            <person name="Fliss P."/>
            <person name="Jones D.S."/>
            <person name="Dick G.J."/>
            <person name="Jain S."/>
            <person name="Kaster A.K."/>
            <person name="Winkel M."/>
            <person name="Mussmann M."/>
            <person name="Bailey J."/>
        </authorList>
    </citation>
    <scope>NUCLEOTIDE SEQUENCE [LARGE SCALE GENOMIC DNA]</scope>
    <source>
        <strain evidence="1">Hydrate Ridge</strain>
    </source>
</reference>
<proteinExistence type="predicted"/>
<gene>
    <name evidence="1" type="ORF">PN36_30750</name>
</gene>
<comment type="caution">
    <text evidence="1">The sequence shown here is derived from an EMBL/GenBank/DDBJ whole genome shotgun (WGS) entry which is preliminary data.</text>
</comment>
<dbReference type="AlphaFoldDB" id="A0A4E0QKH7"/>
<protein>
    <submittedName>
        <fullName evidence="1">Uncharacterized protein</fullName>
    </submittedName>
</protein>
<dbReference type="EMBL" id="JSZA02000233">
    <property type="protein sequence ID" value="TGN99938.1"/>
    <property type="molecule type" value="Genomic_DNA"/>
</dbReference>